<protein>
    <submittedName>
        <fullName evidence="2">Uncharacterized protein</fullName>
    </submittedName>
</protein>
<feature type="region of interest" description="Disordered" evidence="1">
    <location>
        <begin position="56"/>
        <end position="75"/>
    </location>
</feature>
<dbReference type="EMBL" id="JDSS02000031">
    <property type="protein sequence ID" value="KFB67193.1"/>
    <property type="molecule type" value="Genomic_DNA"/>
</dbReference>
<organism evidence="2 3">
    <name type="scientific">Candidatus Accumulibacter vicinus</name>
    <dbReference type="NCBI Taxonomy" id="2954382"/>
    <lineage>
        <taxon>Bacteria</taxon>
        <taxon>Pseudomonadati</taxon>
        <taxon>Pseudomonadota</taxon>
        <taxon>Betaproteobacteria</taxon>
        <taxon>Candidatus Accumulibacter</taxon>
    </lineage>
</organism>
<evidence type="ECO:0000313" key="3">
    <source>
        <dbReference type="Proteomes" id="UP000019812"/>
    </source>
</evidence>
<comment type="caution">
    <text evidence="2">The sequence shown here is derived from an EMBL/GenBank/DDBJ whole genome shotgun (WGS) entry which is preliminary data.</text>
</comment>
<gene>
    <name evidence="2" type="ORF">CAPSK01_003309</name>
</gene>
<dbReference type="Proteomes" id="UP000019812">
    <property type="component" value="Unassembled WGS sequence"/>
</dbReference>
<feature type="compositionally biased region" description="Basic and acidic residues" evidence="1">
    <location>
        <begin position="66"/>
        <end position="75"/>
    </location>
</feature>
<proteinExistence type="predicted"/>
<evidence type="ECO:0000313" key="2">
    <source>
        <dbReference type="EMBL" id="KFB67193.1"/>
    </source>
</evidence>
<name>A0A084XXJ9_9PROT</name>
<reference evidence="2 3" key="1">
    <citation type="submission" date="2014-07" db="EMBL/GenBank/DDBJ databases">
        <title>Expanding our view of genomic diversity in Candidatus Accumulibacter clades.</title>
        <authorList>
            <person name="Skennerton C.T."/>
            <person name="Barr J.J."/>
            <person name="Slater F.R."/>
            <person name="Bond P.L."/>
            <person name="Tyson G.W."/>
        </authorList>
    </citation>
    <scope>NUCLEOTIDE SEQUENCE [LARGE SCALE GENOMIC DNA]</scope>
    <source>
        <strain evidence="3">SK-01</strain>
    </source>
</reference>
<dbReference type="STRING" id="1457154.CAPSK01_003309"/>
<accession>A0A084XXJ9</accession>
<evidence type="ECO:0000256" key="1">
    <source>
        <dbReference type="SAM" id="MobiDB-lite"/>
    </source>
</evidence>
<dbReference type="AlphaFoldDB" id="A0A084XXJ9"/>
<sequence>MAQAARLLEQALCSLAIGDRAAARRQIEASLALHRRRLAQAIRSFLDTAADTELAASGHAQPPTSIRKEDACLPA</sequence>